<comment type="caution">
    <text evidence="6">The sequence shown here is derived from an EMBL/GenBank/DDBJ whole genome shotgun (WGS) entry which is preliminary data.</text>
</comment>
<comment type="similarity">
    <text evidence="1">Belongs to the LysR transcriptional regulatory family.</text>
</comment>
<dbReference type="InterPro" id="IPR000847">
    <property type="entry name" value="LysR_HTH_N"/>
</dbReference>
<dbReference type="InterPro" id="IPR005119">
    <property type="entry name" value="LysR_subst-bd"/>
</dbReference>
<keyword evidence="2" id="KW-0805">Transcription regulation</keyword>
<dbReference type="EMBL" id="JAZHFV010000005">
    <property type="protein sequence ID" value="MEX4008926.1"/>
    <property type="molecule type" value="Genomic_DNA"/>
</dbReference>
<keyword evidence="3" id="KW-0238">DNA-binding</keyword>
<dbReference type="RefSeq" id="WP_368803899.1">
    <property type="nucleotide sequence ID" value="NZ_JAZHFV010000005.1"/>
</dbReference>
<dbReference type="SUPFAM" id="SSF46785">
    <property type="entry name" value="Winged helix' DNA-binding domain"/>
    <property type="match status" value="1"/>
</dbReference>
<dbReference type="CDD" id="cd05466">
    <property type="entry name" value="PBP2_LTTR_substrate"/>
    <property type="match status" value="1"/>
</dbReference>
<gene>
    <name evidence="6" type="ORF">V1479_16575</name>
</gene>
<keyword evidence="7" id="KW-1185">Reference proteome</keyword>
<accession>A0ABV3WW79</accession>
<sequence length="295" mass="32122">MSLTLARIRAINAVAQNGSYAAAARQLGVSQPTVSQHIREAEALYSVRLFMRRGGALHPTPLCTQLCDIAERMAESEREAERIMTRHATLKDGRITIGLGNSMPGMAVIALFRQRHPGVDIAVETGSHERIIKAVLSRSVDVGVLPDIPRDGRFRAQALVSQEVVAMLHASHPLASRKQLTCAELMRQPLIFRARGSSTQRVVDRAFAHAGLMPKPLLVLDARDAAYEAVANNIGIGFIWRHGTGRHDAVKRVPVAEMNTRYNEVAFALAGETSVVTDAFLAVGADYGRMQEGMA</sequence>
<dbReference type="Pfam" id="PF03466">
    <property type="entry name" value="LysR_substrate"/>
    <property type="match status" value="1"/>
</dbReference>
<keyword evidence="4" id="KW-0804">Transcription</keyword>
<dbReference type="PANTHER" id="PTHR30126">
    <property type="entry name" value="HTH-TYPE TRANSCRIPTIONAL REGULATOR"/>
    <property type="match status" value="1"/>
</dbReference>
<dbReference type="PANTHER" id="PTHR30126:SF94">
    <property type="entry name" value="LYSR FAMILY TRANSCRIPTIONAL REGULATOR"/>
    <property type="match status" value="1"/>
</dbReference>
<reference evidence="6 7" key="1">
    <citation type="submission" date="2024-01" db="EMBL/GenBank/DDBJ databases">
        <title>New evidence supports the origin of RcGTA from prophage.</title>
        <authorList>
            <person name="Xu Y."/>
            <person name="Liu B."/>
            <person name="Chen F."/>
        </authorList>
    </citation>
    <scope>NUCLEOTIDE SEQUENCE [LARGE SCALE GENOMIC DNA]</scope>
    <source>
        <strain evidence="6 7">CBW1107-2</strain>
    </source>
</reference>
<evidence type="ECO:0000256" key="1">
    <source>
        <dbReference type="ARBA" id="ARBA00009437"/>
    </source>
</evidence>
<proteinExistence type="inferred from homology"/>
<dbReference type="InterPro" id="IPR036390">
    <property type="entry name" value="WH_DNA-bd_sf"/>
</dbReference>
<evidence type="ECO:0000313" key="6">
    <source>
        <dbReference type="EMBL" id="MEX4008926.1"/>
    </source>
</evidence>
<dbReference type="InterPro" id="IPR036388">
    <property type="entry name" value="WH-like_DNA-bd_sf"/>
</dbReference>
<evidence type="ECO:0000256" key="4">
    <source>
        <dbReference type="ARBA" id="ARBA00023163"/>
    </source>
</evidence>
<dbReference type="Gene3D" id="1.10.10.10">
    <property type="entry name" value="Winged helix-like DNA-binding domain superfamily/Winged helix DNA-binding domain"/>
    <property type="match status" value="1"/>
</dbReference>
<dbReference type="PROSITE" id="PS50931">
    <property type="entry name" value="HTH_LYSR"/>
    <property type="match status" value="1"/>
</dbReference>
<name>A0ABV3WW79_9HYPH</name>
<evidence type="ECO:0000313" key="7">
    <source>
        <dbReference type="Proteomes" id="UP001559025"/>
    </source>
</evidence>
<evidence type="ECO:0000259" key="5">
    <source>
        <dbReference type="PROSITE" id="PS50931"/>
    </source>
</evidence>
<dbReference type="Proteomes" id="UP001559025">
    <property type="component" value="Unassembled WGS sequence"/>
</dbReference>
<dbReference type="SUPFAM" id="SSF53850">
    <property type="entry name" value="Periplasmic binding protein-like II"/>
    <property type="match status" value="1"/>
</dbReference>
<evidence type="ECO:0000256" key="3">
    <source>
        <dbReference type="ARBA" id="ARBA00023125"/>
    </source>
</evidence>
<protein>
    <submittedName>
        <fullName evidence="6">LysR family transcriptional regulator</fullName>
    </submittedName>
</protein>
<feature type="domain" description="HTH lysR-type" evidence="5">
    <location>
        <begin position="3"/>
        <end position="60"/>
    </location>
</feature>
<evidence type="ECO:0000256" key="2">
    <source>
        <dbReference type="ARBA" id="ARBA00023015"/>
    </source>
</evidence>
<dbReference type="Pfam" id="PF00126">
    <property type="entry name" value="HTH_1"/>
    <property type="match status" value="1"/>
</dbReference>
<dbReference type="Gene3D" id="3.40.190.290">
    <property type="match status" value="1"/>
</dbReference>
<organism evidence="6 7">
    <name type="scientific">Neoaquamicrobium sediminum</name>
    <dbReference type="NCBI Taxonomy" id="1849104"/>
    <lineage>
        <taxon>Bacteria</taxon>
        <taxon>Pseudomonadati</taxon>
        <taxon>Pseudomonadota</taxon>
        <taxon>Alphaproteobacteria</taxon>
        <taxon>Hyphomicrobiales</taxon>
        <taxon>Phyllobacteriaceae</taxon>
        <taxon>Neoaquamicrobium</taxon>
    </lineage>
</organism>